<dbReference type="KEGG" id="lgi:LOTGIDRAFT_164109"/>
<reference evidence="3 4" key="1">
    <citation type="journal article" date="2013" name="Nature">
        <title>Insights into bilaterian evolution from three spiralian genomes.</title>
        <authorList>
            <person name="Simakov O."/>
            <person name="Marletaz F."/>
            <person name="Cho S.J."/>
            <person name="Edsinger-Gonzales E."/>
            <person name="Havlak P."/>
            <person name="Hellsten U."/>
            <person name="Kuo D.H."/>
            <person name="Larsson T."/>
            <person name="Lv J."/>
            <person name="Arendt D."/>
            <person name="Savage R."/>
            <person name="Osoegawa K."/>
            <person name="de Jong P."/>
            <person name="Grimwood J."/>
            <person name="Chapman J.A."/>
            <person name="Shapiro H."/>
            <person name="Aerts A."/>
            <person name="Otillar R.P."/>
            <person name="Terry A.Y."/>
            <person name="Boore J.L."/>
            <person name="Grigoriev I.V."/>
            <person name="Lindberg D.R."/>
            <person name="Seaver E.C."/>
            <person name="Weisblat D.A."/>
            <person name="Putnam N.H."/>
            <person name="Rokhsar D.S."/>
        </authorList>
    </citation>
    <scope>NUCLEOTIDE SEQUENCE [LARGE SCALE GENOMIC DNA]</scope>
</reference>
<evidence type="ECO:0000259" key="2">
    <source>
        <dbReference type="Pfam" id="PF12140"/>
    </source>
</evidence>
<feature type="region of interest" description="Disordered" evidence="1">
    <location>
        <begin position="84"/>
        <end position="154"/>
    </location>
</feature>
<organism evidence="3 4">
    <name type="scientific">Lottia gigantea</name>
    <name type="common">Giant owl limpet</name>
    <dbReference type="NCBI Taxonomy" id="225164"/>
    <lineage>
        <taxon>Eukaryota</taxon>
        <taxon>Metazoa</taxon>
        <taxon>Spiralia</taxon>
        <taxon>Lophotrochozoa</taxon>
        <taxon>Mollusca</taxon>
        <taxon>Gastropoda</taxon>
        <taxon>Patellogastropoda</taxon>
        <taxon>Lottioidea</taxon>
        <taxon>Lottiidae</taxon>
        <taxon>Lottia</taxon>
    </lineage>
</organism>
<accession>V4AB47</accession>
<dbReference type="EMBL" id="KB202408">
    <property type="protein sequence ID" value="ESO90521.1"/>
    <property type="molecule type" value="Genomic_DNA"/>
</dbReference>
<dbReference type="HOGENOM" id="CLU_1191056_0_0_1"/>
<dbReference type="OrthoDB" id="5800688at2759"/>
<dbReference type="Proteomes" id="UP000030746">
    <property type="component" value="Unassembled WGS sequence"/>
</dbReference>
<gene>
    <name evidence="3" type="ORF">LOTGIDRAFT_164109</name>
</gene>
<dbReference type="InterPro" id="IPR038348">
    <property type="entry name" value="SLED_sf"/>
</dbReference>
<evidence type="ECO:0000313" key="3">
    <source>
        <dbReference type="EMBL" id="ESO90521.1"/>
    </source>
</evidence>
<dbReference type="STRING" id="225164.V4AB47"/>
<dbReference type="AlphaFoldDB" id="V4AB47"/>
<dbReference type="GeneID" id="20239638"/>
<dbReference type="InterPro" id="IPR021987">
    <property type="entry name" value="SLED"/>
</dbReference>
<keyword evidence="4" id="KW-1185">Reference proteome</keyword>
<feature type="domain" description="SLED" evidence="2">
    <location>
        <begin position="18"/>
        <end position="56"/>
    </location>
</feature>
<dbReference type="CTD" id="20239638"/>
<name>V4AB47_LOTGI</name>
<dbReference type="Gene3D" id="3.90.1150.190">
    <property type="entry name" value="SLED domain"/>
    <property type="match status" value="1"/>
</dbReference>
<protein>
    <recommendedName>
        <fullName evidence="2">SLED domain-containing protein</fullName>
    </recommendedName>
</protein>
<evidence type="ECO:0000256" key="1">
    <source>
        <dbReference type="SAM" id="MobiDB-lite"/>
    </source>
</evidence>
<sequence length="233" mass="26848">MSPQVCMCSISKNGFDLYKGKSYRAIVEICRVNGQLEDFCRQICIKLECCPNLISPYFIDDQCPENCAQLTKTKYTYYYGKKKKKVGRPPSTLTSMVDGNKRNNKLRKKITITAPRTGSLEGDDEDDKASVDSDSQTVDSTSTVESKHKSLSKPVKASMRLKRKYIHHLPPPSEMRTRGEKRPRYSFERRTHKKILISSPYSMLNQKTKSSQSVSSDLFNWMEIIPYMPFMHF</sequence>
<proteinExistence type="predicted"/>
<feature type="compositionally biased region" description="Low complexity" evidence="1">
    <location>
        <begin position="132"/>
        <end position="144"/>
    </location>
</feature>
<dbReference type="Pfam" id="PF12140">
    <property type="entry name" value="SLED"/>
    <property type="match status" value="1"/>
</dbReference>
<evidence type="ECO:0000313" key="4">
    <source>
        <dbReference type="Proteomes" id="UP000030746"/>
    </source>
</evidence>
<dbReference type="RefSeq" id="XP_009058842.1">
    <property type="nucleotide sequence ID" value="XM_009060594.1"/>
</dbReference>